<dbReference type="EMBL" id="JANAVB010015806">
    <property type="protein sequence ID" value="KAJ6832638.1"/>
    <property type="molecule type" value="Genomic_DNA"/>
</dbReference>
<dbReference type="Pfam" id="PF00069">
    <property type="entry name" value="Pkinase"/>
    <property type="match status" value="1"/>
</dbReference>
<feature type="compositionally biased region" description="Basic and acidic residues" evidence="9">
    <location>
        <begin position="330"/>
        <end position="341"/>
    </location>
</feature>
<name>A0AAX6GWE8_IRIPA</name>
<evidence type="ECO:0000256" key="7">
    <source>
        <dbReference type="ARBA" id="ARBA00047899"/>
    </source>
</evidence>
<reference evidence="11" key="1">
    <citation type="journal article" date="2023" name="GigaByte">
        <title>Genome assembly of the bearded iris, Iris pallida Lam.</title>
        <authorList>
            <person name="Bruccoleri R.E."/>
            <person name="Oakeley E.J."/>
            <person name="Faust A.M.E."/>
            <person name="Altorfer M."/>
            <person name="Dessus-Babus S."/>
            <person name="Burckhardt D."/>
            <person name="Oertli M."/>
            <person name="Naumann U."/>
            <person name="Petersen F."/>
            <person name="Wong J."/>
        </authorList>
    </citation>
    <scope>NUCLEOTIDE SEQUENCE</scope>
    <source>
        <strain evidence="11">GSM-AAB239-AS_SAM_17_03QT</strain>
    </source>
</reference>
<feature type="compositionally biased region" description="Polar residues" evidence="9">
    <location>
        <begin position="314"/>
        <end position="326"/>
    </location>
</feature>
<comment type="catalytic activity">
    <reaction evidence="8">
        <text>L-seryl-[protein] + ATP = O-phospho-L-seryl-[protein] + ADP + H(+)</text>
        <dbReference type="Rhea" id="RHEA:17989"/>
        <dbReference type="Rhea" id="RHEA-COMP:9863"/>
        <dbReference type="Rhea" id="RHEA-COMP:11604"/>
        <dbReference type="ChEBI" id="CHEBI:15378"/>
        <dbReference type="ChEBI" id="CHEBI:29999"/>
        <dbReference type="ChEBI" id="CHEBI:30616"/>
        <dbReference type="ChEBI" id="CHEBI:83421"/>
        <dbReference type="ChEBI" id="CHEBI:456216"/>
        <dbReference type="EC" id="2.7.11.1"/>
    </reaction>
</comment>
<sequence length="557" mass="61011">MKCLLHAFCGTCCMQLNICTVKEKFTEISKLQILLTESGDVKVADFGVSAQLTKTISRRKTFVGTPFWMAPEVIQNSDGYNEKADIWSLGITAIEMAKGEPPLSDIHPMRVLFMIPRENPPQLDEHFSRPMKEFVSLCLKKIPAERPSAKELLKHRFIRSARKSVRLLERIRARPKCYIKEDTETVKNGTKSFNEAPGTIRLVRDSRDGTMPSSQVKIPRNASLDSQIEGSQGTGTVRSAVKPPQVSTTGEKRPDATYGANLLKKIPERVVPASAFGETAAEKIHNDVENEDHLSVSGTGTVVLRSPREAQPVSRYTSSEDASISGTVVLRDKHDESDAARTSKSRLGSQEKTSSASLEDSAINLAEAKAALQGGLRKGNARERPMPSKRSKDVAESKVTERTSNSKYSRDLPESFDAQKAAEKLRQASDGGSAVVVSPILSLLIIPSLKEVAGDRTGPGHAVIDSLLELEHQNPGSCEALVGRLLHRLGSCKEPSVKSLQDLAIRAFTKNIQTPQDTVDGRKQPSTQLLDNPSLSPLARFLLSRWQSQVSQDLDSV</sequence>
<feature type="compositionally biased region" description="Polar residues" evidence="9">
    <location>
        <begin position="226"/>
        <end position="237"/>
    </location>
</feature>
<feature type="region of interest" description="Disordered" evidence="9">
    <location>
        <begin position="286"/>
        <end position="360"/>
    </location>
</feature>
<feature type="region of interest" description="Disordered" evidence="9">
    <location>
        <begin position="374"/>
        <end position="414"/>
    </location>
</feature>
<keyword evidence="12" id="KW-1185">Reference proteome</keyword>
<dbReference type="GO" id="GO:0005524">
    <property type="term" value="F:ATP binding"/>
    <property type="evidence" value="ECO:0007669"/>
    <property type="project" value="UniProtKB-KW"/>
</dbReference>
<keyword evidence="6" id="KW-0067">ATP-binding</keyword>
<dbReference type="AlphaFoldDB" id="A0AAX6GWE8"/>
<evidence type="ECO:0000256" key="3">
    <source>
        <dbReference type="ARBA" id="ARBA00022679"/>
    </source>
</evidence>
<evidence type="ECO:0000256" key="9">
    <source>
        <dbReference type="SAM" id="MobiDB-lite"/>
    </source>
</evidence>
<evidence type="ECO:0000256" key="1">
    <source>
        <dbReference type="ARBA" id="ARBA00008874"/>
    </source>
</evidence>
<evidence type="ECO:0000256" key="5">
    <source>
        <dbReference type="ARBA" id="ARBA00022777"/>
    </source>
</evidence>
<comment type="similarity">
    <text evidence="1">Belongs to the protein kinase superfamily. STE Ser/Thr protein kinase family. STE20 subfamily.</text>
</comment>
<proteinExistence type="inferred from homology"/>
<dbReference type="InterPro" id="IPR011009">
    <property type="entry name" value="Kinase-like_dom_sf"/>
</dbReference>
<dbReference type="SUPFAM" id="SSF56112">
    <property type="entry name" value="Protein kinase-like (PK-like)"/>
    <property type="match status" value="1"/>
</dbReference>
<dbReference type="InterPro" id="IPR050629">
    <property type="entry name" value="STE20/SPS1-PAK"/>
</dbReference>
<keyword evidence="4" id="KW-0547">Nucleotide-binding</keyword>
<evidence type="ECO:0000256" key="2">
    <source>
        <dbReference type="ARBA" id="ARBA00022527"/>
    </source>
</evidence>
<dbReference type="PANTHER" id="PTHR48012:SF10">
    <property type="entry name" value="FI20177P1"/>
    <property type="match status" value="1"/>
</dbReference>
<dbReference type="InterPro" id="IPR000719">
    <property type="entry name" value="Prot_kinase_dom"/>
</dbReference>
<dbReference type="GO" id="GO:0005737">
    <property type="term" value="C:cytoplasm"/>
    <property type="evidence" value="ECO:0007669"/>
    <property type="project" value="TreeGrafter"/>
</dbReference>
<dbReference type="Proteomes" id="UP001140949">
    <property type="component" value="Unassembled WGS sequence"/>
</dbReference>
<protein>
    <submittedName>
        <fullName evidence="11">Serine/threonine-protein kinase 4-like isoform X1</fullName>
    </submittedName>
</protein>
<dbReference type="PANTHER" id="PTHR48012">
    <property type="entry name" value="STERILE20-LIKE KINASE, ISOFORM B-RELATED"/>
    <property type="match status" value="1"/>
</dbReference>
<evidence type="ECO:0000259" key="10">
    <source>
        <dbReference type="PROSITE" id="PS50011"/>
    </source>
</evidence>
<evidence type="ECO:0000256" key="8">
    <source>
        <dbReference type="ARBA" id="ARBA00048679"/>
    </source>
</evidence>
<dbReference type="GO" id="GO:0004674">
    <property type="term" value="F:protein serine/threonine kinase activity"/>
    <property type="evidence" value="ECO:0007669"/>
    <property type="project" value="UniProtKB-KW"/>
</dbReference>
<reference evidence="11" key="2">
    <citation type="submission" date="2023-04" db="EMBL/GenBank/DDBJ databases">
        <authorList>
            <person name="Bruccoleri R.E."/>
            <person name="Oakeley E.J."/>
            <person name="Faust A.-M."/>
            <person name="Dessus-Babus S."/>
            <person name="Altorfer M."/>
            <person name="Burckhardt D."/>
            <person name="Oertli M."/>
            <person name="Naumann U."/>
            <person name="Petersen F."/>
            <person name="Wong J."/>
        </authorList>
    </citation>
    <scope>NUCLEOTIDE SEQUENCE</scope>
    <source>
        <strain evidence="11">GSM-AAB239-AS_SAM_17_03QT</strain>
        <tissue evidence="11">Leaf</tissue>
    </source>
</reference>
<accession>A0AAX6GWE8</accession>
<keyword evidence="5 11" id="KW-0418">Kinase</keyword>
<feature type="domain" description="Protein kinase" evidence="10">
    <location>
        <begin position="1"/>
        <end position="158"/>
    </location>
</feature>
<feature type="region of interest" description="Disordered" evidence="9">
    <location>
        <begin position="226"/>
        <end position="255"/>
    </location>
</feature>
<gene>
    <name evidence="11" type="ORF">M6B38_343065</name>
</gene>
<evidence type="ECO:0000313" key="11">
    <source>
        <dbReference type="EMBL" id="KAJ6832638.1"/>
    </source>
</evidence>
<organism evidence="11 12">
    <name type="scientific">Iris pallida</name>
    <name type="common">Sweet iris</name>
    <dbReference type="NCBI Taxonomy" id="29817"/>
    <lineage>
        <taxon>Eukaryota</taxon>
        <taxon>Viridiplantae</taxon>
        <taxon>Streptophyta</taxon>
        <taxon>Embryophyta</taxon>
        <taxon>Tracheophyta</taxon>
        <taxon>Spermatophyta</taxon>
        <taxon>Magnoliopsida</taxon>
        <taxon>Liliopsida</taxon>
        <taxon>Asparagales</taxon>
        <taxon>Iridaceae</taxon>
        <taxon>Iridoideae</taxon>
        <taxon>Irideae</taxon>
        <taxon>Iris</taxon>
    </lineage>
</organism>
<comment type="catalytic activity">
    <reaction evidence="7">
        <text>L-threonyl-[protein] + ATP = O-phospho-L-threonyl-[protein] + ADP + H(+)</text>
        <dbReference type="Rhea" id="RHEA:46608"/>
        <dbReference type="Rhea" id="RHEA-COMP:11060"/>
        <dbReference type="Rhea" id="RHEA-COMP:11605"/>
        <dbReference type="ChEBI" id="CHEBI:15378"/>
        <dbReference type="ChEBI" id="CHEBI:30013"/>
        <dbReference type="ChEBI" id="CHEBI:30616"/>
        <dbReference type="ChEBI" id="CHEBI:61977"/>
        <dbReference type="ChEBI" id="CHEBI:456216"/>
        <dbReference type="EC" id="2.7.11.1"/>
    </reaction>
</comment>
<evidence type="ECO:0000256" key="6">
    <source>
        <dbReference type="ARBA" id="ARBA00022840"/>
    </source>
</evidence>
<feature type="compositionally biased region" description="Basic and acidic residues" evidence="9">
    <location>
        <begin position="380"/>
        <end position="401"/>
    </location>
</feature>
<keyword evidence="3" id="KW-0808">Transferase</keyword>
<feature type="compositionally biased region" description="Polar residues" evidence="9">
    <location>
        <begin position="342"/>
        <end position="358"/>
    </location>
</feature>
<evidence type="ECO:0000256" key="4">
    <source>
        <dbReference type="ARBA" id="ARBA00022741"/>
    </source>
</evidence>
<dbReference type="Gene3D" id="1.10.510.10">
    <property type="entry name" value="Transferase(Phosphotransferase) domain 1"/>
    <property type="match status" value="1"/>
</dbReference>
<dbReference type="PROSITE" id="PS50011">
    <property type="entry name" value="PROTEIN_KINASE_DOM"/>
    <property type="match status" value="1"/>
</dbReference>
<comment type="caution">
    <text evidence="11">The sequence shown here is derived from an EMBL/GenBank/DDBJ whole genome shotgun (WGS) entry which is preliminary data.</text>
</comment>
<evidence type="ECO:0000313" key="12">
    <source>
        <dbReference type="Proteomes" id="UP001140949"/>
    </source>
</evidence>
<keyword evidence="2" id="KW-0723">Serine/threonine-protein kinase</keyword>